<dbReference type="InterPro" id="IPR036412">
    <property type="entry name" value="HAD-like_sf"/>
</dbReference>
<dbReference type="InterPro" id="IPR055261">
    <property type="entry name" value="PI_transfer_N"/>
</dbReference>
<evidence type="ECO:0000256" key="3">
    <source>
        <dbReference type="ARBA" id="ARBA00022481"/>
    </source>
</evidence>
<dbReference type="Pfam" id="PF02862">
    <property type="entry name" value="DDHD"/>
    <property type="match status" value="1"/>
</dbReference>
<dbReference type="SMART" id="SM00775">
    <property type="entry name" value="LNS2"/>
    <property type="match status" value="1"/>
</dbReference>
<dbReference type="InterPro" id="IPR023393">
    <property type="entry name" value="START-like_dom_sf"/>
</dbReference>
<dbReference type="SMART" id="SM01127">
    <property type="entry name" value="DDHD"/>
    <property type="match status" value="1"/>
</dbReference>
<dbReference type="GO" id="GO:0035091">
    <property type="term" value="F:phosphatidylinositol binding"/>
    <property type="evidence" value="ECO:0007669"/>
    <property type="project" value="TreeGrafter"/>
</dbReference>
<keyword evidence="4" id="KW-0597">Phosphoprotein</keyword>
<dbReference type="SUPFAM" id="SSF55961">
    <property type="entry name" value="Bet v1-like"/>
    <property type="match status" value="1"/>
</dbReference>
<evidence type="ECO:0000256" key="6">
    <source>
        <dbReference type="SAM" id="MobiDB-lite"/>
    </source>
</evidence>
<evidence type="ECO:0000256" key="1">
    <source>
        <dbReference type="ARBA" id="ARBA00004184"/>
    </source>
</evidence>
<dbReference type="Pfam" id="PF24694">
    <property type="entry name" value="LNS2_PITM1-3"/>
    <property type="match status" value="1"/>
</dbReference>
<dbReference type="InterPro" id="IPR004177">
    <property type="entry name" value="DDHD_dom"/>
</dbReference>
<dbReference type="PRINTS" id="PR00391">
    <property type="entry name" value="PITRANSFER"/>
</dbReference>
<feature type="region of interest" description="Disordered" evidence="6">
    <location>
        <begin position="501"/>
        <end position="555"/>
    </location>
</feature>
<dbReference type="EMBL" id="BTSX01000003">
    <property type="protein sequence ID" value="GMS88959.1"/>
    <property type="molecule type" value="Genomic_DNA"/>
</dbReference>
<dbReference type="AlphaFoldDB" id="A0AAV5T8N8"/>
<gene>
    <name evidence="8" type="ORF">PENTCL1PPCAC_11134</name>
</gene>
<dbReference type="GO" id="GO:0071944">
    <property type="term" value="C:cell periphery"/>
    <property type="evidence" value="ECO:0007669"/>
    <property type="project" value="UniProtKB-ARBA"/>
</dbReference>
<dbReference type="InterPro" id="IPR001666">
    <property type="entry name" value="PI_transfer"/>
</dbReference>
<dbReference type="PANTHER" id="PTHR10658">
    <property type="entry name" value="PHOSPHATIDYLINOSITOL TRANSFER PROTEIN"/>
    <property type="match status" value="1"/>
</dbReference>
<dbReference type="GO" id="GO:0031210">
    <property type="term" value="F:phosphatidylcholine binding"/>
    <property type="evidence" value="ECO:0007669"/>
    <property type="project" value="TreeGrafter"/>
</dbReference>
<reference evidence="8" key="1">
    <citation type="submission" date="2023-10" db="EMBL/GenBank/DDBJ databases">
        <title>Genome assembly of Pristionchus species.</title>
        <authorList>
            <person name="Yoshida K."/>
            <person name="Sommer R.J."/>
        </authorList>
    </citation>
    <scope>NUCLEOTIDE SEQUENCE</scope>
    <source>
        <strain evidence="8">RS0144</strain>
    </source>
</reference>
<evidence type="ECO:0000256" key="5">
    <source>
        <dbReference type="ARBA" id="ARBA00022837"/>
    </source>
</evidence>
<feature type="region of interest" description="Disordered" evidence="6">
    <location>
        <begin position="1015"/>
        <end position="1059"/>
    </location>
</feature>
<evidence type="ECO:0000313" key="8">
    <source>
        <dbReference type="EMBL" id="GMS88959.1"/>
    </source>
</evidence>
<dbReference type="Proteomes" id="UP001432027">
    <property type="component" value="Unassembled WGS sequence"/>
</dbReference>
<dbReference type="PROSITE" id="PS51043">
    <property type="entry name" value="DDHD"/>
    <property type="match status" value="1"/>
</dbReference>
<sequence length="1059" mass="117728">MLIKEYRILLPLTVEEYKIAQLYMIQKKSRIDSHGAGAGVEIITNKPYNEGPGGSGQYTFKIYHIAEKIPGWIRAVIPTANLEAHEEAWNAYPVTKTRYSTPLMDRVSIEVDTLYFDDAGTQDNVFNLNANELRQRQVDIMDFVKDPVSSSDYCAEEDPKLFRSAVTGRGPLSDDWVEECAAARRSIMCAYKLCKVEFRYWGLQTRVERWIHELALRNTMTRAHRQAWAWQDEWYGLTIEDIRKLEDEVALHLSTVMANNILPDVPSEESDDASSDDLYFDCIDGIDGEPSSKPSIIRWSSELLLDNDSPPSTPFSKKQAALLVLVFHGDFNPEGPADTKTTDTNTFRSTIDQLILKHYPQLVDRVHVSLVSCAHELAPVVAKLSALNNTFGSTHPALGMLLSANRIAYSEAVENAIRKANEVYDDFLHSQPSFSGEVFLVGDTLGGLLLYEILSFRPSLIPHLQLTRHSSSVSNSSPSAHSCRQSIPEGIEDVISPQAQPQWKPLHGHGGQHFFDSVPPGTPGSLSNGHSQTPPATHHHRNSSAPPSASFDRNCKKRHSLSNMSQTGTIGGENGPFNFQPTSCFILGCPLGIVLMHQRLAGIDIEPVDNVQMFNLYYPLDLCGARIEPVLNPQLCILPPSSIPRYQRSPLGDGKSISFDPSLDTTSLWGSKRIDHTLYCPSTMVSLPSAALPNILHASYWESWDVAAFLLRQFVRGEDGLLSSSSSALSPSSPHAPPLTLPLPQLHWKKRRTRFKITNLSANHRANDSLVVQGSEQIINARFCYGPMDLVGLTREAVNVYLCPARKEWFLHSTAETDSHGKLTVNLGRTLPCGIHSIKMIVQGDHSYLDAFIAVVPNETPIVVFSIDGSLTASVSVTGRDPRVRPGAVDVARFWHEQGFLLLYVTARPDMQQRGVAAWLAQHNFPHAMLYFATSSITEPLKQKTTYLRQLQSDGMRIHAAYGSNKDVHVYTSAGVDADRIATVGGRRKHKNCVNVDSYSSHLAELVDGSCSLLQNPRKRENNNENSLGHTLSIRHRPAQRSSSFTPRNGKLEHQDSKK</sequence>
<accession>A0AAV5T8N8</accession>
<keyword evidence="5" id="KW-0106">Calcium</keyword>
<feature type="compositionally biased region" description="Polar residues" evidence="6">
    <location>
        <begin position="524"/>
        <end position="535"/>
    </location>
</feature>
<keyword evidence="3" id="KW-0488">Methylation</keyword>
<dbReference type="FunFam" id="3.30.530.20:FF:000028">
    <property type="entry name" value="Phosphatidylinositol transfer protein 5"/>
    <property type="match status" value="1"/>
</dbReference>
<dbReference type="GO" id="GO:0008525">
    <property type="term" value="F:phosphatidylcholine transporter activity"/>
    <property type="evidence" value="ECO:0007669"/>
    <property type="project" value="TreeGrafter"/>
</dbReference>
<dbReference type="InterPro" id="IPR023214">
    <property type="entry name" value="HAD_sf"/>
</dbReference>
<keyword evidence="9" id="KW-1185">Reference proteome</keyword>
<dbReference type="GO" id="GO:0005737">
    <property type="term" value="C:cytoplasm"/>
    <property type="evidence" value="ECO:0007669"/>
    <property type="project" value="TreeGrafter"/>
</dbReference>
<protein>
    <recommendedName>
        <fullName evidence="7">DDHD domain-containing protein</fullName>
    </recommendedName>
</protein>
<dbReference type="Pfam" id="PF24695">
    <property type="entry name" value="PITM1-3"/>
    <property type="match status" value="1"/>
</dbReference>
<feature type="compositionally biased region" description="Basic and acidic residues" evidence="6">
    <location>
        <begin position="1050"/>
        <end position="1059"/>
    </location>
</feature>
<evidence type="ECO:0000256" key="4">
    <source>
        <dbReference type="ARBA" id="ARBA00022553"/>
    </source>
</evidence>
<dbReference type="Gene3D" id="3.30.530.20">
    <property type="match status" value="1"/>
</dbReference>
<dbReference type="Gene3D" id="3.40.50.1000">
    <property type="entry name" value="HAD superfamily/HAD-like"/>
    <property type="match status" value="1"/>
</dbReference>
<comment type="caution">
    <text evidence="8">The sequence shown here is derived from an EMBL/GenBank/DDBJ whole genome shotgun (WGS) entry which is preliminary data.</text>
</comment>
<dbReference type="GO" id="GO:0012505">
    <property type="term" value="C:endomembrane system"/>
    <property type="evidence" value="ECO:0007669"/>
    <property type="project" value="UniProtKB-SubCell"/>
</dbReference>
<feature type="domain" description="DDHD" evidence="7">
    <location>
        <begin position="577"/>
        <end position="716"/>
    </location>
</feature>
<organism evidence="8 9">
    <name type="scientific">Pristionchus entomophagus</name>
    <dbReference type="NCBI Taxonomy" id="358040"/>
    <lineage>
        <taxon>Eukaryota</taxon>
        <taxon>Metazoa</taxon>
        <taxon>Ecdysozoa</taxon>
        <taxon>Nematoda</taxon>
        <taxon>Chromadorea</taxon>
        <taxon>Rhabditida</taxon>
        <taxon>Rhabditina</taxon>
        <taxon>Diplogasteromorpha</taxon>
        <taxon>Diplogasteroidea</taxon>
        <taxon>Neodiplogasteridae</taxon>
        <taxon>Pristionchus</taxon>
    </lineage>
</organism>
<name>A0AAV5T8N8_9BILA</name>
<dbReference type="PANTHER" id="PTHR10658:SF81">
    <property type="entry name" value="PROTEIN RETINAL DEGENERATION B"/>
    <property type="match status" value="1"/>
</dbReference>
<dbReference type="InterPro" id="IPR031315">
    <property type="entry name" value="LNS2/PITP"/>
</dbReference>
<evidence type="ECO:0000256" key="2">
    <source>
        <dbReference type="ARBA" id="ARBA00010316"/>
    </source>
</evidence>
<dbReference type="Pfam" id="PF02121">
    <property type="entry name" value="IP_trans"/>
    <property type="match status" value="1"/>
</dbReference>
<dbReference type="GO" id="GO:0046872">
    <property type="term" value="F:metal ion binding"/>
    <property type="evidence" value="ECO:0007669"/>
    <property type="project" value="InterPro"/>
</dbReference>
<evidence type="ECO:0000313" key="9">
    <source>
        <dbReference type="Proteomes" id="UP001432027"/>
    </source>
</evidence>
<dbReference type="SUPFAM" id="SSF56784">
    <property type="entry name" value="HAD-like"/>
    <property type="match status" value="1"/>
</dbReference>
<comment type="subcellular location">
    <subcellularLocation>
        <location evidence="1">Endomembrane system</location>
        <topology evidence="1">Peripheral membrane protein</topology>
    </subcellularLocation>
</comment>
<comment type="similarity">
    <text evidence="2">Belongs to the PtdIns transfer protein family. PI transfer class IIA subfamily.</text>
</comment>
<dbReference type="GO" id="GO:0008526">
    <property type="term" value="F:phosphatidylinositol transfer activity"/>
    <property type="evidence" value="ECO:0007669"/>
    <property type="project" value="TreeGrafter"/>
</dbReference>
<evidence type="ECO:0000259" key="7">
    <source>
        <dbReference type="PROSITE" id="PS51043"/>
    </source>
</evidence>
<proteinExistence type="inferred from homology"/>